<organism evidence="7 8">
    <name type="scientific">Sandaracinus amylolyticus</name>
    <dbReference type="NCBI Taxonomy" id="927083"/>
    <lineage>
        <taxon>Bacteria</taxon>
        <taxon>Pseudomonadati</taxon>
        <taxon>Myxococcota</taxon>
        <taxon>Polyangia</taxon>
        <taxon>Polyangiales</taxon>
        <taxon>Sandaracinaceae</taxon>
        <taxon>Sandaracinus</taxon>
    </lineage>
</organism>
<evidence type="ECO:0000256" key="5">
    <source>
        <dbReference type="SAM" id="MobiDB-lite"/>
    </source>
</evidence>
<evidence type="ECO:0000259" key="6">
    <source>
        <dbReference type="PROSITE" id="PS50011"/>
    </source>
</evidence>
<dbReference type="KEGG" id="samy:DB32_000907"/>
<name>A0A0F6W002_9BACT</name>
<dbReference type="CDD" id="cd14014">
    <property type="entry name" value="STKc_PknB_like"/>
    <property type="match status" value="1"/>
</dbReference>
<dbReference type="Proteomes" id="UP000034883">
    <property type="component" value="Chromosome"/>
</dbReference>
<dbReference type="EMBL" id="CP011125">
    <property type="protein sequence ID" value="AKF03758.1"/>
    <property type="molecule type" value="Genomic_DNA"/>
</dbReference>
<dbReference type="PANTHER" id="PTHR43289:SF6">
    <property type="entry name" value="SERINE_THREONINE-PROTEIN KINASE NEKL-3"/>
    <property type="match status" value="1"/>
</dbReference>
<dbReference type="SUPFAM" id="SSF56112">
    <property type="entry name" value="Protein kinase-like (PK-like)"/>
    <property type="match status" value="1"/>
</dbReference>
<gene>
    <name evidence="7" type="ORF">DB32_000907</name>
</gene>
<dbReference type="InterPro" id="IPR008266">
    <property type="entry name" value="Tyr_kinase_AS"/>
</dbReference>
<evidence type="ECO:0000256" key="1">
    <source>
        <dbReference type="ARBA" id="ARBA00022679"/>
    </source>
</evidence>
<sequence>MRSAMASAEPCAIAAPHRDRRAWWGPPCHVVGWSRRPRASLLSLGALWNHRAVDRRAVSSSREAPRYRLLAPIASGGMGSVDLCVRIEGEFQRLVAVKRLLPLLRVDESVRAMFLDEARIAGLLRHPNVVSVVDVGEDEGGPYLVMDYVDGMSLHAISARLGDEPMPIGIAARIVADCARGLHAAHELRGHDGAWLALVHRDVSPHNVLVGLDGHVRLTDFGISKAVGRQTRTTTGLLKGKLGYMAPEQLRFEEADRRSDVFALGVVLHELLTGARLFSGEPRIVAQKILNGAIPDVRDARPEIPSALAALTSKMLATRPEARPATAEEVALALEEILRAAAIEHSSSDVAAFVSARAGEDRAQLRERIAALVAGSSEPDVAADLEPTRHELAQPETAVATPGSIAARPPARRAVVWALAACFVLTPLAMWALGAAWARDDGGAEPESPRAETAAPEPERAIEPAPAPPVEPSAVTAPAEPDAPALETTPPRSRRRARSRATDPMGRWDWE</sequence>
<keyword evidence="4" id="KW-0067">ATP-binding</keyword>
<dbReference type="GO" id="GO:0005524">
    <property type="term" value="F:ATP binding"/>
    <property type="evidence" value="ECO:0007669"/>
    <property type="project" value="UniProtKB-KW"/>
</dbReference>
<dbReference type="PROSITE" id="PS00109">
    <property type="entry name" value="PROTEIN_KINASE_TYR"/>
    <property type="match status" value="1"/>
</dbReference>
<evidence type="ECO:0000256" key="3">
    <source>
        <dbReference type="ARBA" id="ARBA00022777"/>
    </source>
</evidence>
<reference evidence="7 8" key="1">
    <citation type="submission" date="2015-03" db="EMBL/GenBank/DDBJ databases">
        <title>Genome assembly of Sandaracinus amylolyticus DSM 53668.</title>
        <authorList>
            <person name="Sharma G."/>
            <person name="Subramanian S."/>
        </authorList>
    </citation>
    <scope>NUCLEOTIDE SEQUENCE [LARGE SCALE GENOMIC DNA]</scope>
    <source>
        <strain evidence="7 8">DSM 53668</strain>
    </source>
</reference>
<accession>A0A0F6W002</accession>
<keyword evidence="7" id="KW-0723">Serine/threonine-protein kinase</keyword>
<dbReference type="STRING" id="927083.DB32_000907"/>
<dbReference type="PANTHER" id="PTHR43289">
    <property type="entry name" value="MITOGEN-ACTIVATED PROTEIN KINASE KINASE KINASE 20-RELATED"/>
    <property type="match status" value="1"/>
</dbReference>
<keyword evidence="8" id="KW-1185">Reference proteome</keyword>
<keyword evidence="3 7" id="KW-0418">Kinase</keyword>
<protein>
    <submittedName>
        <fullName evidence="7">Serine/threonine protein kinase</fullName>
    </submittedName>
</protein>
<evidence type="ECO:0000313" key="8">
    <source>
        <dbReference type="Proteomes" id="UP000034883"/>
    </source>
</evidence>
<dbReference type="AlphaFoldDB" id="A0A0F6W002"/>
<evidence type="ECO:0000256" key="4">
    <source>
        <dbReference type="ARBA" id="ARBA00022840"/>
    </source>
</evidence>
<dbReference type="Pfam" id="PF00069">
    <property type="entry name" value="Pkinase"/>
    <property type="match status" value="1"/>
</dbReference>
<dbReference type="Gene3D" id="3.30.200.20">
    <property type="entry name" value="Phosphorylase Kinase, domain 1"/>
    <property type="match status" value="1"/>
</dbReference>
<proteinExistence type="predicted"/>
<dbReference type="InterPro" id="IPR000719">
    <property type="entry name" value="Prot_kinase_dom"/>
</dbReference>
<dbReference type="PROSITE" id="PS50011">
    <property type="entry name" value="PROTEIN_KINASE_DOM"/>
    <property type="match status" value="1"/>
</dbReference>
<keyword evidence="1" id="KW-0808">Transferase</keyword>
<evidence type="ECO:0000313" key="7">
    <source>
        <dbReference type="EMBL" id="AKF03758.1"/>
    </source>
</evidence>
<dbReference type="Gene3D" id="1.10.510.10">
    <property type="entry name" value="Transferase(Phosphotransferase) domain 1"/>
    <property type="match status" value="1"/>
</dbReference>
<feature type="region of interest" description="Disordered" evidence="5">
    <location>
        <begin position="440"/>
        <end position="511"/>
    </location>
</feature>
<evidence type="ECO:0000256" key="2">
    <source>
        <dbReference type="ARBA" id="ARBA00022741"/>
    </source>
</evidence>
<dbReference type="GO" id="GO:0004674">
    <property type="term" value="F:protein serine/threonine kinase activity"/>
    <property type="evidence" value="ECO:0007669"/>
    <property type="project" value="UniProtKB-KW"/>
</dbReference>
<dbReference type="InterPro" id="IPR011009">
    <property type="entry name" value="Kinase-like_dom_sf"/>
</dbReference>
<feature type="domain" description="Protein kinase" evidence="6">
    <location>
        <begin position="67"/>
        <end position="338"/>
    </location>
</feature>
<feature type="compositionally biased region" description="Basic and acidic residues" evidence="5">
    <location>
        <begin position="440"/>
        <end position="450"/>
    </location>
</feature>
<keyword evidence="2" id="KW-0547">Nucleotide-binding</keyword>